<dbReference type="OrthoDB" id="10063670at2759"/>
<evidence type="ECO:0000313" key="2">
    <source>
        <dbReference type="EMBL" id="THV03465.1"/>
    </source>
</evidence>
<dbReference type="AlphaFoldDB" id="A0A4S8MKZ6"/>
<sequence>MFLFQLNFIAIALATLPSTQADPIVYGICQTGCNAGVAACYAACYTAAGFTFNRCLRLRSEHPTSVIKLWKHSSDLEMNYVAVVLSKMLVRCIETYKLQITMMMSRRYTRYDT</sequence>
<proteinExistence type="predicted"/>
<gene>
    <name evidence="2" type="ORF">K435DRAFT_913255</name>
</gene>
<name>A0A4S8MKZ6_DENBC</name>
<evidence type="ECO:0000256" key="1">
    <source>
        <dbReference type="SAM" id="SignalP"/>
    </source>
</evidence>
<protein>
    <submittedName>
        <fullName evidence="2">Uncharacterized protein</fullName>
    </submittedName>
</protein>
<organism evidence="2 3">
    <name type="scientific">Dendrothele bispora (strain CBS 962.96)</name>
    <dbReference type="NCBI Taxonomy" id="1314807"/>
    <lineage>
        <taxon>Eukaryota</taxon>
        <taxon>Fungi</taxon>
        <taxon>Dikarya</taxon>
        <taxon>Basidiomycota</taxon>
        <taxon>Agaricomycotina</taxon>
        <taxon>Agaricomycetes</taxon>
        <taxon>Agaricomycetidae</taxon>
        <taxon>Agaricales</taxon>
        <taxon>Agaricales incertae sedis</taxon>
        <taxon>Dendrothele</taxon>
    </lineage>
</organism>
<feature type="chain" id="PRO_5020273691" evidence="1">
    <location>
        <begin position="22"/>
        <end position="113"/>
    </location>
</feature>
<keyword evidence="1" id="KW-0732">Signal</keyword>
<dbReference type="Proteomes" id="UP000297245">
    <property type="component" value="Unassembled WGS sequence"/>
</dbReference>
<evidence type="ECO:0000313" key="3">
    <source>
        <dbReference type="Proteomes" id="UP000297245"/>
    </source>
</evidence>
<dbReference type="EMBL" id="ML179066">
    <property type="protein sequence ID" value="THV03465.1"/>
    <property type="molecule type" value="Genomic_DNA"/>
</dbReference>
<reference evidence="2 3" key="1">
    <citation type="journal article" date="2019" name="Nat. Ecol. Evol.">
        <title>Megaphylogeny resolves global patterns of mushroom evolution.</title>
        <authorList>
            <person name="Varga T."/>
            <person name="Krizsan K."/>
            <person name="Foldi C."/>
            <person name="Dima B."/>
            <person name="Sanchez-Garcia M."/>
            <person name="Sanchez-Ramirez S."/>
            <person name="Szollosi G.J."/>
            <person name="Szarkandi J.G."/>
            <person name="Papp V."/>
            <person name="Albert L."/>
            <person name="Andreopoulos W."/>
            <person name="Angelini C."/>
            <person name="Antonin V."/>
            <person name="Barry K.W."/>
            <person name="Bougher N.L."/>
            <person name="Buchanan P."/>
            <person name="Buyck B."/>
            <person name="Bense V."/>
            <person name="Catcheside P."/>
            <person name="Chovatia M."/>
            <person name="Cooper J."/>
            <person name="Damon W."/>
            <person name="Desjardin D."/>
            <person name="Finy P."/>
            <person name="Geml J."/>
            <person name="Haridas S."/>
            <person name="Hughes K."/>
            <person name="Justo A."/>
            <person name="Karasinski D."/>
            <person name="Kautmanova I."/>
            <person name="Kiss B."/>
            <person name="Kocsube S."/>
            <person name="Kotiranta H."/>
            <person name="LaButti K.M."/>
            <person name="Lechner B.E."/>
            <person name="Liimatainen K."/>
            <person name="Lipzen A."/>
            <person name="Lukacs Z."/>
            <person name="Mihaltcheva S."/>
            <person name="Morgado L.N."/>
            <person name="Niskanen T."/>
            <person name="Noordeloos M.E."/>
            <person name="Ohm R.A."/>
            <person name="Ortiz-Santana B."/>
            <person name="Ovrebo C."/>
            <person name="Racz N."/>
            <person name="Riley R."/>
            <person name="Savchenko A."/>
            <person name="Shiryaev A."/>
            <person name="Soop K."/>
            <person name="Spirin V."/>
            <person name="Szebenyi C."/>
            <person name="Tomsovsky M."/>
            <person name="Tulloss R.E."/>
            <person name="Uehling J."/>
            <person name="Grigoriev I.V."/>
            <person name="Vagvolgyi C."/>
            <person name="Papp T."/>
            <person name="Martin F.M."/>
            <person name="Miettinen O."/>
            <person name="Hibbett D.S."/>
            <person name="Nagy L.G."/>
        </authorList>
    </citation>
    <scope>NUCLEOTIDE SEQUENCE [LARGE SCALE GENOMIC DNA]</scope>
    <source>
        <strain evidence="2 3">CBS 962.96</strain>
    </source>
</reference>
<keyword evidence="3" id="KW-1185">Reference proteome</keyword>
<feature type="signal peptide" evidence="1">
    <location>
        <begin position="1"/>
        <end position="21"/>
    </location>
</feature>
<accession>A0A4S8MKZ6</accession>